<evidence type="ECO:0000313" key="3">
    <source>
        <dbReference type="Proteomes" id="UP000292082"/>
    </source>
</evidence>
<keyword evidence="3" id="KW-1185">Reference proteome</keyword>
<proteinExistence type="predicted"/>
<dbReference type="Proteomes" id="UP000292082">
    <property type="component" value="Unassembled WGS sequence"/>
</dbReference>
<reference evidence="2 3" key="1">
    <citation type="submission" date="2019-01" db="EMBL/GenBank/DDBJ databases">
        <title>Draft genome sequences of three monokaryotic isolates of the white-rot basidiomycete fungus Dichomitus squalens.</title>
        <authorList>
            <consortium name="DOE Joint Genome Institute"/>
            <person name="Lopez S.C."/>
            <person name="Andreopoulos B."/>
            <person name="Pangilinan J."/>
            <person name="Lipzen A."/>
            <person name="Riley R."/>
            <person name="Ahrendt S."/>
            <person name="Ng V."/>
            <person name="Barry K."/>
            <person name="Daum C."/>
            <person name="Grigoriev I.V."/>
            <person name="Hilden K.S."/>
            <person name="Makela M.R."/>
            <person name="de Vries R.P."/>
        </authorList>
    </citation>
    <scope>NUCLEOTIDE SEQUENCE [LARGE SCALE GENOMIC DNA]</scope>
    <source>
        <strain evidence="2 3">CBS 464.89</strain>
    </source>
</reference>
<dbReference type="EMBL" id="ML145084">
    <property type="protein sequence ID" value="TBU65973.1"/>
    <property type="molecule type" value="Genomic_DNA"/>
</dbReference>
<name>A0A4Q9QDS5_9APHY</name>
<dbReference type="AlphaFoldDB" id="A0A4Q9QDS5"/>
<evidence type="ECO:0000313" key="2">
    <source>
        <dbReference type="EMBL" id="TBU65973.1"/>
    </source>
</evidence>
<evidence type="ECO:0000256" key="1">
    <source>
        <dbReference type="SAM" id="MobiDB-lite"/>
    </source>
</evidence>
<protein>
    <submittedName>
        <fullName evidence="2">Uncharacterized protein</fullName>
    </submittedName>
</protein>
<sequence length="241" mass="26334">MNDVSCLLHNLPSHRHRATVPPPMASPSYHQRPAFHPQDWPSHAHQPVLFAGALATSAWTNAGPSQAPSLWPTGPPDFLLPFHHYPPREYGQSAYSAARSDTSSVASRDSDLSPSPIPEVAEVVCNAPLVAPIPLPYHSPTFLLYDLPDEDEDLSHPPYTHRPHKRKRAREEDDADAETAAIQGMHALSVAAPPAKRRSVAEGASDHWGPTHAQWGNTGAASAALRHKHHPAAFSRRIRAR</sequence>
<feature type="compositionally biased region" description="Basic residues" evidence="1">
    <location>
        <begin position="159"/>
        <end position="168"/>
    </location>
</feature>
<feature type="region of interest" description="Disordered" evidence="1">
    <location>
        <begin position="153"/>
        <end position="178"/>
    </location>
</feature>
<feature type="region of interest" description="Disordered" evidence="1">
    <location>
        <begin position="191"/>
        <end position="216"/>
    </location>
</feature>
<feature type="compositionally biased region" description="Polar residues" evidence="1">
    <location>
        <begin position="93"/>
        <end position="107"/>
    </location>
</feature>
<organism evidence="2 3">
    <name type="scientific">Dichomitus squalens</name>
    <dbReference type="NCBI Taxonomy" id="114155"/>
    <lineage>
        <taxon>Eukaryota</taxon>
        <taxon>Fungi</taxon>
        <taxon>Dikarya</taxon>
        <taxon>Basidiomycota</taxon>
        <taxon>Agaricomycotina</taxon>
        <taxon>Agaricomycetes</taxon>
        <taxon>Polyporales</taxon>
        <taxon>Polyporaceae</taxon>
        <taxon>Dichomitus</taxon>
    </lineage>
</organism>
<feature type="region of interest" description="Disordered" evidence="1">
    <location>
        <begin position="93"/>
        <end position="115"/>
    </location>
</feature>
<accession>A0A4Q9QDS5</accession>
<gene>
    <name evidence="2" type="ORF">BD310DRAFT_35105</name>
</gene>